<accession>A0AAD0U4X7</accession>
<dbReference type="GO" id="GO:0003676">
    <property type="term" value="F:nucleic acid binding"/>
    <property type="evidence" value="ECO:0007669"/>
    <property type="project" value="InterPro"/>
</dbReference>
<reference evidence="6 7" key="1">
    <citation type="submission" date="2017-11" db="EMBL/GenBank/DDBJ databases">
        <title>Complete genome sequence of Herbaspirillum rubrisubalbicans DSM 11543.</title>
        <authorList>
            <person name="Chen M."/>
            <person name="An Q."/>
        </authorList>
    </citation>
    <scope>NUCLEOTIDE SEQUENCE [LARGE SCALE GENOMIC DNA]</scope>
    <source>
        <strain evidence="6 7">DSM 11543</strain>
    </source>
</reference>
<dbReference type="SUPFAM" id="SSF52540">
    <property type="entry name" value="P-loop containing nucleoside triphosphate hydrolases"/>
    <property type="match status" value="2"/>
</dbReference>
<organism evidence="6 7">
    <name type="scientific">Herbaspirillum rubrisubalbicans</name>
    <dbReference type="NCBI Taxonomy" id="80842"/>
    <lineage>
        <taxon>Bacteria</taxon>
        <taxon>Pseudomonadati</taxon>
        <taxon>Pseudomonadota</taxon>
        <taxon>Betaproteobacteria</taxon>
        <taxon>Burkholderiales</taxon>
        <taxon>Oxalobacteraceae</taxon>
        <taxon>Herbaspirillum</taxon>
    </lineage>
</organism>
<dbReference type="GO" id="GO:0005524">
    <property type="term" value="F:ATP binding"/>
    <property type="evidence" value="ECO:0007669"/>
    <property type="project" value="UniProtKB-KW"/>
</dbReference>
<dbReference type="PANTHER" id="PTHR47957">
    <property type="entry name" value="ATP-DEPENDENT HELICASE HRQ1"/>
    <property type="match status" value="1"/>
</dbReference>
<gene>
    <name evidence="6" type="ORF">RC54_00055</name>
</gene>
<dbReference type="InterPro" id="IPR011545">
    <property type="entry name" value="DEAD/DEAH_box_helicase_dom"/>
</dbReference>
<dbReference type="InterPro" id="IPR027417">
    <property type="entry name" value="P-loop_NTPase"/>
</dbReference>
<keyword evidence="6" id="KW-0347">Helicase</keyword>
<dbReference type="GO" id="GO:0036297">
    <property type="term" value="P:interstrand cross-link repair"/>
    <property type="evidence" value="ECO:0007669"/>
    <property type="project" value="TreeGrafter"/>
</dbReference>
<proteinExistence type="predicted"/>
<dbReference type="PROSITE" id="PS51194">
    <property type="entry name" value="HELICASE_CTER"/>
    <property type="match status" value="1"/>
</dbReference>
<dbReference type="Proteomes" id="UP000269199">
    <property type="component" value="Chromosome"/>
</dbReference>
<dbReference type="PROSITE" id="PS51192">
    <property type="entry name" value="HELICASE_ATP_BIND_1"/>
    <property type="match status" value="1"/>
</dbReference>
<evidence type="ECO:0000313" key="6">
    <source>
        <dbReference type="EMBL" id="AYR22306.1"/>
    </source>
</evidence>
<dbReference type="Pfam" id="PF00270">
    <property type="entry name" value="DEAD"/>
    <property type="match status" value="1"/>
</dbReference>
<dbReference type="SMART" id="SM00487">
    <property type="entry name" value="DEXDc"/>
    <property type="match status" value="1"/>
</dbReference>
<protein>
    <submittedName>
        <fullName evidence="6">DEAD/DEAH box helicase</fullName>
    </submittedName>
</protein>
<feature type="region of interest" description="Disordered" evidence="3">
    <location>
        <begin position="1303"/>
        <end position="1335"/>
    </location>
</feature>
<feature type="domain" description="Helicase C-terminal" evidence="5">
    <location>
        <begin position="1026"/>
        <end position="1204"/>
    </location>
</feature>
<dbReference type="PANTHER" id="PTHR47957:SF3">
    <property type="entry name" value="ATP-DEPENDENT HELICASE HRQ1"/>
    <property type="match status" value="1"/>
</dbReference>
<evidence type="ECO:0000256" key="1">
    <source>
        <dbReference type="ARBA" id="ARBA00022741"/>
    </source>
</evidence>
<dbReference type="SMART" id="SM00490">
    <property type="entry name" value="HELICc"/>
    <property type="match status" value="1"/>
</dbReference>
<dbReference type="Gene3D" id="3.40.50.300">
    <property type="entry name" value="P-loop containing nucleotide triphosphate hydrolases"/>
    <property type="match status" value="3"/>
</dbReference>
<evidence type="ECO:0000256" key="3">
    <source>
        <dbReference type="SAM" id="MobiDB-lite"/>
    </source>
</evidence>
<sequence>MTKTIHEAVSELHKSLVQYVEATYHISDPVLISQRNSILNKPGVLHQKPFIESTPKYLTGRNFRDIEGLPSSALQLFEKLSEPIDGKKVVYDPPYEHQADAVDEVVVKGRNIVIMTGTGSGKTESFLLPLLAKLAVEAKSSPDDFRNLTGMRALILYPMNALVNDQLGRLRSFFGNPHLQQLFSTWSGRIPRFARYTSRTPYAGVRSAQKDSTQLKPFRDFYVQQLKTAKEDSDDGRFSKRLINQLRERGKWPAKKDIETWYGADKTEWLDRKTGLYKRAVAMPEDAELLTRHEVQQHVPDLMVTNYSMLEYMMMRPIERSIFDKTKAWLAACPDEKFLVVLDEAHLYRGAAGAEVGYLLRRLSDRLGITSERLQVICATASFDNPDSAIIFSSQLTGTQQSSFAQPIRGTLAKHPDAAIGSQRDAEILAEISLEEFYDEDIQVRRNAVAELLLYRGIEANTVIEEALYQALKDYPPFLSLVNATMGKAQPIEEIGRMVFPSVDDLLAGRAASNLASLASAARPSVDGTNLFSCRVHSFHRGLRGLWICMDPECSHSPQDSPNKIAGKLYSQPVEECGCGSRVLELFTCRHCGTAYARGYVEDVINPRHVWPLPGARLTTNEGEVKPLHPIDILLESPPKDSDAEIREFDVVTGQFGIRGPRTRQVFLRGARHVPPQIDPEINDDSDIASKDMESGIFLPCGICLKAGYLGRSPVQDHETKGDQPFQVLVSKQLSIQPPGPNPATSFAPLRGRKVLAFSDSRQVAARLAPNLQMFASRDTLRALIVSGFKTILSLEDGIFESRLDDLYAAVMLAAAESDIRLRPETKTNESFEFEQVRMLVKKERILENPDRLRLLVTDLRTHRPPEALYADIYISMRDRARGLEALALGSIVEKKDKRQPIYSLPSIPGAAESNDEKIALVRAWLRCWHTSGFFLRVATPEHWYEGDVGARKVQSNKGQFKKVMAVILSDLAQRKVFEKQWLPVLLKLFAEERALKKYRLKGSELTLDFEGSWIRCELCKAVHRPISNICLECKRKTAVHLDPQNDNVFIARKGFYRNYALSLASAPFSLIAAEHTAQLNSPQIQDVFSKAEQNELLFQDVELPPEPGKMPFSAIDVLSSTTTMEVGIDIGQLSGVALRNMPPARANYQQRAGRAGRRGTSIATVVGFGGSDTHDEYYFQNPQKMISGKIVDPKLSLHKKEIAQRHIQAFLLQNYLQARVTITDQTNADLFSVLGTVSEFQNNGLLNIQDFERWLTLEEDSLRNRISKWLSDQLSDSDRQDLLSKFLSDSVSAIKQAIDQYEPPPAVKRKRESANEEHEPSVSESPPEVGEEKPIEIQDKSKLLDWLLYKAVLPRYAFPTDVATFYVFDAEKSSAYKTVPKFAPSQSLPVALSQYSPGKQVWISGKCYTSGALFSPARRSLKDAWAAKKIYLDCKTCGYSQLAPIGSGLAIGSHMDCDACGSSNSVGPLRHWIRPPGFAHPVTEQEVTSPDEIPETSYATRAQLTMPSPARDMWTDINSRLAVFSTQASLLVSNSGPQKEGYRYCVGCGRIEAETAHHKTLGKAHDKPYKDDNQTCSVFSTPNIVLGTDFLTDIALYSIRVQEPEPPRLSRRLFGLSYADTAVLLANRL</sequence>
<dbReference type="InterPro" id="IPR014001">
    <property type="entry name" value="Helicase_ATP-bd"/>
</dbReference>
<name>A0AAD0U4X7_9BURK</name>
<evidence type="ECO:0000259" key="4">
    <source>
        <dbReference type="PROSITE" id="PS51192"/>
    </source>
</evidence>
<feature type="domain" description="Helicase ATP-binding" evidence="4">
    <location>
        <begin position="103"/>
        <end position="401"/>
    </location>
</feature>
<keyword evidence="1" id="KW-0547">Nucleotide-binding</keyword>
<evidence type="ECO:0000259" key="5">
    <source>
        <dbReference type="PROSITE" id="PS51194"/>
    </source>
</evidence>
<keyword evidence="2" id="KW-0067">ATP-binding</keyword>
<evidence type="ECO:0000313" key="7">
    <source>
        <dbReference type="Proteomes" id="UP000269199"/>
    </source>
</evidence>
<feature type="compositionally biased region" description="Basic and acidic residues" evidence="3">
    <location>
        <begin position="1313"/>
        <end position="1322"/>
    </location>
</feature>
<evidence type="ECO:0000256" key="2">
    <source>
        <dbReference type="ARBA" id="ARBA00022840"/>
    </source>
</evidence>
<dbReference type="EMBL" id="CP024996">
    <property type="protein sequence ID" value="AYR22306.1"/>
    <property type="molecule type" value="Genomic_DNA"/>
</dbReference>
<dbReference type="InterPro" id="IPR001650">
    <property type="entry name" value="Helicase_C-like"/>
</dbReference>
<dbReference type="Pfam" id="PF00271">
    <property type="entry name" value="Helicase_C"/>
    <property type="match status" value="1"/>
</dbReference>
<dbReference type="GO" id="GO:0006289">
    <property type="term" value="P:nucleotide-excision repair"/>
    <property type="evidence" value="ECO:0007669"/>
    <property type="project" value="TreeGrafter"/>
</dbReference>
<keyword evidence="6" id="KW-0378">Hydrolase</keyword>
<dbReference type="GO" id="GO:0043138">
    <property type="term" value="F:3'-5' DNA helicase activity"/>
    <property type="evidence" value="ECO:0007669"/>
    <property type="project" value="TreeGrafter"/>
</dbReference>
<dbReference type="RefSeq" id="WP_123020396.1">
    <property type="nucleotide sequence ID" value="NZ_CP024996.1"/>
</dbReference>